<sequence>MKNVLVIVTILGIVAFLDTPFSMSGHRVDFDTLVPAMAEVEEEDLSLVPTLEMQLIKKEVIDGHVIETYQEIEVTKDENGDVISSVPTSKYEYLRYFISKP</sequence>
<dbReference type="RefSeq" id="WP_163179511.1">
    <property type="nucleotide sequence ID" value="NZ_JAAIWM010000003.1"/>
</dbReference>
<dbReference type="Proteomes" id="UP000481043">
    <property type="component" value="Unassembled WGS sequence"/>
</dbReference>
<evidence type="ECO:0000313" key="2">
    <source>
        <dbReference type="Proteomes" id="UP000481043"/>
    </source>
</evidence>
<organism evidence="1 2">
    <name type="scientific">Bacillus mesophilus</name>
    <dbReference type="NCBI Taxonomy" id="1808955"/>
    <lineage>
        <taxon>Bacteria</taxon>
        <taxon>Bacillati</taxon>
        <taxon>Bacillota</taxon>
        <taxon>Bacilli</taxon>
        <taxon>Bacillales</taxon>
        <taxon>Bacillaceae</taxon>
        <taxon>Bacillus</taxon>
    </lineage>
</organism>
<name>A0A6M0Q6S7_9BACI</name>
<dbReference type="EMBL" id="JAAIWM010000003">
    <property type="protein sequence ID" value="NEY72034.1"/>
    <property type="molecule type" value="Genomic_DNA"/>
</dbReference>
<gene>
    <name evidence="1" type="ORF">G4D63_09890</name>
</gene>
<dbReference type="AlphaFoldDB" id="A0A6M0Q6S7"/>
<protein>
    <submittedName>
        <fullName evidence="1">Uncharacterized protein</fullName>
    </submittedName>
</protein>
<proteinExistence type="predicted"/>
<comment type="caution">
    <text evidence="1">The sequence shown here is derived from an EMBL/GenBank/DDBJ whole genome shotgun (WGS) entry which is preliminary data.</text>
</comment>
<keyword evidence="2" id="KW-1185">Reference proteome</keyword>
<accession>A0A6M0Q6S7</accession>
<evidence type="ECO:0000313" key="1">
    <source>
        <dbReference type="EMBL" id="NEY72034.1"/>
    </source>
</evidence>
<reference evidence="1 2" key="1">
    <citation type="submission" date="2020-02" db="EMBL/GenBank/DDBJ databases">
        <title>Bacillus aquiflavi sp. nov., isolated from yellow water of strong flavor Chinese baijiu in Yibin region of China.</title>
        <authorList>
            <person name="Xie J."/>
        </authorList>
    </citation>
    <scope>NUCLEOTIDE SEQUENCE [LARGE SCALE GENOMIC DNA]</scope>
    <source>
        <strain evidence="1 2">SA4</strain>
    </source>
</reference>